<protein>
    <submittedName>
        <fullName evidence="3">Uncharacterized protein LOC100903483</fullName>
    </submittedName>
</protein>
<evidence type="ECO:0000259" key="1">
    <source>
        <dbReference type="PROSITE" id="PS00028"/>
    </source>
</evidence>
<dbReference type="AlphaFoldDB" id="A0AAJ6QZ01"/>
<name>A0AAJ6QZ01_9ACAR</name>
<gene>
    <name evidence="3" type="primary">LOC100903483</name>
</gene>
<accession>A0AAJ6QZ01</accession>
<dbReference type="PANTHER" id="PTHR33936">
    <property type="entry name" value="PROTEIN CBG17840"/>
    <property type="match status" value="1"/>
</dbReference>
<dbReference type="Proteomes" id="UP000694867">
    <property type="component" value="Unplaced"/>
</dbReference>
<dbReference type="RefSeq" id="XP_003748501.1">
    <property type="nucleotide sequence ID" value="XM_003748453.1"/>
</dbReference>
<reference evidence="3" key="1">
    <citation type="submission" date="2025-08" db="UniProtKB">
        <authorList>
            <consortium name="RefSeq"/>
        </authorList>
    </citation>
    <scope>IDENTIFICATION</scope>
</reference>
<dbReference type="PROSITE" id="PS00028">
    <property type="entry name" value="ZINC_FINGER_C2H2_1"/>
    <property type="match status" value="1"/>
</dbReference>
<dbReference type="GeneID" id="100903483"/>
<dbReference type="KEGG" id="goe:100903483"/>
<dbReference type="PANTHER" id="PTHR33936:SF24">
    <property type="entry name" value="C2H2-TYPE DOMAIN-CONTAINING PROTEIN"/>
    <property type="match status" value="1"/>
</dbReference>
<sequence length="399" mass="44541">MVVSDANEDTSGGFRDAQKTLVVHVKQLYDETDESSNQAESLGEAPVSVSLADDGETLSENDSGEPESFNLTADCVVDSSGRMWREIPPHRGLKANRAGVARWYEEGRTDRYQCLFCNEIFGACDLRSHQFDQHKYRLPEVGKSAFLKYIRRDKVPVASALTPGTREGTGACPHCPQSFARRLDLLTHLNVDHGKQFVLFDLDFDSADEFDQWLEIITYKYMTGYTKNRTNVAQSGMKTQMYLCRMEEKPRKSKVFKTERRAQNRTRAQYCTAHLVVRFLEGGRLHVKGSPTHINHDVTLFSACRSLDDVPMDGLPGYAAVISASSRGIPKTTIDVCQNIFKKADAMKSLLGTCPAPANKNVVKILHSNLSAMLDPISSYKLKAVVLQGDSEEIDSVDQ</sequence>
<dbReference type="InterPro" id="IPR013087">
    <property type="entry name" value="Znf_C2H2_type"/>
</dbReference>
<evidence type="ECO:0000313" key="3">
    <source>
        <dbReference type="RefSeq" id="XP_003748501.1"/>
    </source>
</evidence>
<proteinExistence type="predicted"/>
<dbReference type="SMART" id="SM00355">
    <property type="entry name" value="ZnF_C2H2"/>
    <property type="match status" value="2"/>
</dbReference>
<feature type="domain" description="C2H2-type" evidence="1">
    <location>
        <begin position="172"/>
        <end position="193"/>
    </location>
</feature>
<evidence type="ECO:0000313" key="2">
    <source>
        <dbReference type="Proteomes" id="UP000694867"/>
    </source>
</evidence>
<dbReference type="Gene3D" id="3.30.160.60">
    <property type="entry name" value="Classic Zinc Finger"/>
    <property type="match status" value="1"/>
</dbReference>
<dbReference type="InterPro" id="IPR052797">
    <property type="entry name" value="RegFact_GeneExpr_CellDeath"/>
</dbReference>
<keyword evidence="2" id="KW-1185">Reference proteome</keyword>
<organism evidence="2 3">
    <name type="scientific">Galendromus occidentalis</name>
    <name type="common">western predatory mite</name>
    <dbReference type="NCBI Taxonomy" id="34638"/>
    <lineage>
        <taxon>Eukaryota</taxon>
        <taxon>Metazoa</taxon>
        <taxon>Ecdysozoa</taxon>
        <taxon>Arthropoda</taxon>
        <taxon>Chelicerata</taxon>
        <taxon>Arachnida</taxon>
        <taxon>Acari</taxon>
        <taxon>Parasitiformes</taxon>
        <taxon>Mesostigmata</taxon>
        <taxon>Gamasina</taxon>
        <taxon>Phytoseioidea</taxon>
        <taxon>Phytoseiidae</taxon>
        <taxon>Typhlodrominae</taxon>
        <taxon>Galendromus</taxon>
    </lineage>
</organism>